<dbReference type="AlphaFoldDB" id="A0AAN4ZD35"/>
<sequence length="206" mass="24042">KMHTLDIVFLLFCVYVPILLCVSLIQIWVIVKPKSKFRSSFYGLFVAGAIADILTIINCFPEFRWAVYPLTNGSGMDPNFFAKIRNLSFVLPITQDFLNAFIAFGRVKAISMPKSDISERLLPFAIPFSYLFSLVFFIPILFRNMKYLKVPRDDYFIYLGDTDTFTWFPTHLYCVLLSLFLNFLSFIFYTRASFLLKRVHKVNKQV</sequence>
<evidence type="ECO:0000256" key="1">
    <source>
        <dbReference type="SAM" id="Phobius"/>
    </source>
</evidence>
<dbReference type="Proteomes" id="UP001328107">
    <property type="component" value="Unassembled WGS sequence"/>
</dbReference>
<reference evidence="3" key="1">
    <citation type="submission" date="2022-10" db="EMBL/GenBank/DDBJ databases">
        <title>Genome assembly of Pristionchus species.</title>
        <authorList>
            <person name="Yoshida K."/>
            <person name="Sommer R.J."/>
        </authorList>
    </citation>
    <scope>NUCLEOTIDE SEQUENCE [LARGE SCALE GENOMIC DNA]</scope>
    <source>
        <strain evidence="3">RS5460</strain>
    </source>
</reference>
<accession>A0AAN4ZD35</accession>
<comment type="caution">
    <text evidence="2">The sequence shown here is derived from an EMBL/GenBank/DDBJ whole genome shotgun (WGS) entry which is preliminary data.</text>
</comment>
<gene>
    <name evidence="2" type="ORF">PMAYCL1PPCAC_09142</name>
</gene>
<dbReference type="EMBL" id="BTRK01000002">
    <property type="protein sequence ID" value="GMR38947.1"/>
    <property type="molecule type" value="Genomic_DNA"/>
</dbReference>
<name>A0AAN4ZD35_9BILA</name>
<evidence type="ECO:0000313" key="2">
    <source>
        <dbReference type="EMBL" id="GMR38947.1"/>
    </source>
</evidence>
<evidence type="ECO:0000313" key="3">
    <source>
        <dbReference type="Proteomes" id="UP001328107"/>
    </source>
</evidence>
<protein>
    <recommendedName>
        <fullName evidence="4">G protein-coupled receptor</fullName>
    </recommendedName>
</protein>
<evidence type="ECO:0008006" key="4">
    <source>
        <dbReference type="Google" id="ProtNLM"/>
    </source>
</evidence>
<dbReference type="SUPFAM" id="SSF81321">
    <property type="entry name" value="Family A G protein-coupled receptor-like"/>
    <property type="match status" value="1"/>
</dbReference>
<keyword evidence="3" id="KW-1185">Reference proteome</keyword>
<dbReference type="Pfam" id="PF10323">
    <property type="entry name" value="7TM_GPCR_Srv"/>
    <property type="match status" value="1"/>
</dbReference>
<feature type="transmembrane region" description="Helical" evidence="1">
    <location>
        <begin position="41"/>
        <end position="60"/>
    </location>
</feature>
<dbReference type="InterPro" id="IPR019426">
    <property type="entry name" value="7TM_GPCR_serpentine_rcpt_Srv"/>
</dbReference>
<feature type="transmembrane region" description="Helical" evidence="1">
    <location>
        <begin position="121"/>
        <end position="142"/>
    </location>
</feature>
<keyword evidence="1" id="KW-0812">Transmembrane</keyword>
<dbReference type="Gene3D" id="1.20.1070.10">
    <property type="entry name" value="Rhodopsin 7-helix transmembrane proteins"/>
    <property type="match status" value="1"/>
</dbReference>
<feature type="transmembrane region" description="Helical" evidence="1">
    <location>
        <begin position="170"/>
        <end position="189"/>
    </location>
</feature>
<dbReference type="PANTHER" id="PTHR31552:SF8">
    <property type="entry name" value="SERPENTINE RECEPTOR CLASS GAMMA"/>
    <property type="match status" value="1"/>
</dbReference>
<keyword evidence="1" id="KW-1133">Transmembrane helix</keyword>
<keyword evidence="1" id="KW-0472">Membrane</keyword>
<organism evidence="2 3">
    <name type="scientific">Pristionchus mayeri</name>
    <dbReference type="NCBI Taxonomy" id="1317129"/>
    <lineage>
        <taxon>Eukaryota</taxon>
        <taxon>Metazoa</taxon>
        <taxon>Ecdysozoa</taxon>
        <taxon>Nematoda</taxon>
        <taxon>Chromadorea</taxon>
        <taxon>Rhabditida</taxon>
        <taxon>Rhabditina</taxon>
        <taxon>Diplogasteromorpha</taxon>
        <taxon>Diplogasteroidea</taxon>
        <taxon>Neodiplogasteridae</taxon>
        <taxon>Pristionchus</taxon>
    </lineage>
</organism>
<dbReference type="PANTHER" id="PTHR31552">
    <property type="entry name" value="SERPENTINE RECEPTOR CLASS GAMMA"/>
    <property type="match status" value="1"/>
</dbReference>
<feature type="non-terminal residue" evidence="2">
    <location>
        <position position="1"/>
    </location>
</feature>
<proteinExistence type="predicted"/>
<feature type="non-terminal residue" evidence="2">
    <location>
        <position position="206"/>
    </location>
</feature>
<feature type="transmembrane region" description="Helical" evidence="1">
    <location>
        <begin position="7"/>
        <end position="29"/>
    </location>
</feature>